<dbReference type="GO" id="GO:0030867">
    <property type="term" value="C:rough endoplasmic reticulum membrane"/>
    <property type="evidence" value="ECO:0007669"/>
    <property type="project" value="UniProtKB-SubCell"/>
</dbReference>
<keyword evidence="4" id="KW-0479">Metal-binding</keyword>
<proteinExistence type="predicted"/>
<keyword evidence="12" id="KW-0325">Glycoprotein</keyword>
<comment type="subcellular location">
    <subcellularLocation>
        <location evidence="13">Rough endoplasmic reticulum membrane</location>
        <topology evidence="13">Peripheral membrane protein</topology>
        <orientation evidence="13">Lumenal side</orientation>
    </subcellularLocation>
</comment>
<keyword evidence="6" id="KW-0256">Endoplasmic reticulum</keyword>
<dbReference type="EMBL" id="AEYP01008642">
    <property type="status" value="NOT_ANNOTATED_CDS"/>
    <property type="molecule type" value="Genomic_DNA"/>
</dbReference>
<gene>
    <name evidence="20" type="primary">PLOD1</name>
</gene>
<dbReference type="GO" id="GO:1902494">
    <property type="term" value="C:catalytic complex"/>
    <property type="evidence" value="ECO:0007669"/>
    <property type="project" value="Ensembl"/>
</dbReference>
<comment type="subunit">
    <text evidence="17">Homodimer. Identified in a complex with P3H3 and P3H4.</text>
</comment>
<evidence type="ECO:0000259" key="19">
    <source>
        <dbReference type="PROSITE" id="PS51471"/>
    </source>
</evidence>
<evidence type="ECO:0000256" key="13">
    <source>
        <dbReference type="ARBA" id="ARBA00037819"/>
    </source>
</evidence>
<dbReference type="CDD" id="cd23004">
    <property type="entry name" value="GT_LH1"/>
    <property type="match status" value="1"/>
</dbReference>
<evidence type="ECO:0000256" key="3">
    <source>
        <dbReference type="ARBA" id="ARBA00012264"/>
    </source>
</evidence>
<protein>
    <recommendedName>
        <fullName evidence="14">Procollagen-lysine,2-oxoglutarate 5-dioxygenase 1</fullName>
        <ecNumber evidence="3">1.14.11.4</ecNumber>
    </recommendedName>
    <alternativeName>
        <fullName evidence="15">Lysyl hydroxylase 1</fullName>
    </alternativeName>
</protein>
<dbReference type="SUPFAM" id="SSF53448">
    <property type="entry name" value="Nucleotide-diphospho-sugar transferases"/>
    <property type="match status" value="1"/>
</dbReference>
<evidence type="ECO:0000256" key="7">
    <source>
        <dbReference type="ARBA" id="ARBA00022896"/>
    </source>
</evidence>
<dbReference type="GO" id="GO:0008544">
    <property type="term" value="P:epidermis development"/>
    <property type="evidence" value="ECO:0007669"/>
    <property type="project" value="Ensembl"/>
</dbReference>
<evidence type="ECO:0000256" key="17">
    <source>
        <dbReference type="ARBA" id="ARBA00046428"/>
    </source>
</evidence>
<evidence type="ECO:0000256" key="11">
    <source>
        <dbReference type="ARBA" id="ARBA00023136"/>
    </source>
</evidence>
<evidence type="ECO:0000313" key="20">
    <source>
        <dbReference type="Ensembl" id="ENSMPUP00000016289.1"/>
    </source>
</evidence>
<evidence type="ECO:0000256" key="10">
    <source>
        <dbReference type="ARBA" id="ARBA00023004"/>
    </source>
</evidence>
<dbReference type="GO" id="GO:0005506">
    <property type="term" value="F:iron ion binding"/>
    <property type="evidence" value="ECO:0007669"/>
    <property type="project" value="InterPro"/>
</dbReference>
<dbReference type="InterPro" id="IPR044861">
    <property type="entry name" value="IPNS-like_FE2OG_OXY"/>
</dbReference>
<dbReference type="PANTHER" id="PTHR10730:SF5">
    <property type="entry name" value="PROCOLLAGEN-LYSINE,2-OXOGLUTARATE 5-DIOXYGENASE 1"/>
    <property type="match status" value="1"/>
</dbReference>
<dbReference type="OMA" id="TDVACNH"/>
<evidence type="ECO:0000256" key="8">
    <source>
        <dbReference type="ARBA" id="ARBA00022964"/>
    </source>
</evidence>
<dbReference type="InterPro" id="IPR057589">
    <property type="entry name" value="GT_PLOD"/>
</dbReference>
<dbReference type="Pfam" id="PF25238">
    <property type="entry name" value="OGFOD2-like"/>
    <property type="match status" value="1"/>
</dbReference>
<evidence type="ECO:0000256" key="18">
    <source>
        <dbReference type="ARBA" id="ARBA00047930"/>
    </source>
</evidence>
<dbReference type="GO" id="GO:0001666">
    <property type="term" value="P:response to hypoxia"/>
    <property type="evidence" value="ECO:0007669"/>
    <property type="project" value="Ensembl"/>
</dbReference>
<evidence type="ECO:0000256" key="1">
    <source>
        <dbReference type="ARBA" id="ARBA00001954"/>
    </source>
</evidence>
<comment type="cofactor">
    <cofactor evidence="1">
        <name>Fe(2+)</name>
        <dbReference type="ChEBI" id="CHEBI:29033"/>
    </cofactor>
</comment>
<dbReference type="EMBL" id="AEYP01008641">
    <property type="status" value="NOT_ANNOTATED_CDS"/>
    <property type="molecule type" value="Genomic_DNA"/>
</dbReference>
<dbReference type="STRING" id="9669.ENSMPUP00000016289"/>
<sequence>MELRRRVGRPKCRPSPCSSYLGHGPLSITGGHRDTSCQDLPHLGTRTCSRLSPLLTQCRSPRPSLSLDNLLVLTVATRETEGFRRFKRSGQFFNYKIQALGLGEDWSGEKGSSAGGGLKVRLLKKALEKHADKENLVILFTDSYDVVFASGPRELLKKFRQARSQVVFSAEELIYPDRRLEAKYPAVSDGKRFLGSGGFIGYAPNLSKLVAEWEGQDSDSDQLFYTKIFLDPEKRERINITLDHRCRIFQNLDGALDEVVLKFEMGHVRARNLAYDTLPVLIHGNGPTKLQLNYLGNYIPRFWTFETGCAVCDESLRSLRGIGDEALPTVLVGVFIEQPTPFLSLFFQRLLRLHYPRKQMRLFIHNHEPHHKVQVEQFLAEHGDEYPSVKLVGPEVRMANADARNMGADLCRQDRSCTYYFSVDADVALTEPKTLRLLIEQNKNVIAPLMTRHGRLWSNFWGALSADGYYARSEDYVDIVQGRRVGVWNVPYISNIYLIKGSALRAELRQTDLFHHRKLDPDMAFCANIRQQDVFMFLTNRHTFGHLLSLDNYQTTHLHNDLWEVFSNPEDWKEKYIHENYTKALAGKLVETPCPDVYWFPIFTEAACDELVEEMEHYGQWSLGDNKDNRIQGGYENVPTIDIHMNQINFEREWHKFLVEYIAPMTEKLYPGYYTRAQFDLAFVVRYKPDEQPSLMPHHDASTFTINIALNRVGVDYEGGGCRFLRYNCSIRAPRKGWTLMHPGRLTHYHEGLPTTRGTRYIAVSFVDP</sequence>
<evidence type="ECO:0000256" key="6">
    <source>
        <dbReference type="ARBA" id="ARBA00022824"/>
    </source>
</evidence>
<dbReference type="InterPro" id="IPR001006">
    <property type="entry name" value="Procol_lys_dOase"/>
</dbReference>
<evidence type="ECO:0000256" key="14">
    <source>
        <dbReference type="ARBA" id="ARBA00040791"/>
    </source>
</evidence>
<keyword evidence="5" id="KW-0732">Signal</keyword>
<dbReference type="InterPro" id="IPR029044">
    <property type="entry name" value="Nucleotide-diphossugar_trans"/>
</dbReference>
<dbReference type="PROSITE" id="PS01325">
    <property type="entry name" value="LYS_HYDROXYLASE"/>
    <property type="match status" value="1"/>
</dbReference>
<dbReference type="InterPro" id="IPR005123">
    <property type="entry name" value="Oxoglu/Fe-dep_dioxygenase_dom"/>
</dbReference>
<evidence type="ECO:0000256" key="2">
    <source>
        <dbReference type="ARBA" id="ARBA00001961"/>
    </source>
</evidence>
<dbReference type="InParanoid" id="M3YY79"/>
<dbReference type="FunFam" id="2.60.120.620:FF:000004">
    <property type="entry name" value="Procollagen-lysine,2-oxoglutarate 5-dioxygenase 2"/>
    <property type="match status" value="1"/>
</dbReference>
<dbReference type="GeneTree" id="ENSGT01030000234558"/>
<accession>M3YY79</accession>
<keyword evidence="11" id="KW-0472">Membrane</keyword>
<evidence type="ECO:0000256" key="15">
    <source>
        <dbReference type="ARBA" id="ARBA00042560"/>
    </source>
</evidence>
<dbReference type="SMART" id="SM00702">
    <property type="entry name" value="P4Hc"/>
    <property type="match status" value="1"/>
</dbReference>
<dbReference type="Pfam" id="PF03171">
    <property type="entry name" value="2OG-FeII_Oxy"/>
    <property type="match status" value="1"/>
</dbReference>
<keyword evidence="7" id="KW-0847">Vitamin C</keyword>
<dbReference type="GO" id="GO:0031418">
    <property type="term" value="F:L-ascorbic acid binding"/>
    <property type="evidence" value="ECO:0007669"/>
    <property type="project" value="UniProtKB-KW"/>
</dbReference>
<evidence type="ECO:0000256" key="16">
    <source>
        <dbReference type="ARBA" id="ARBA00045361"/>
    </source>
</evidence>
<evidence type="ECO:0000256" key="9">
    <source>
        <dbReference type="ARBA" id="ARBA00023002"/>
    </source>
</evidence>
<dbReference type="Gene3D" id="2.60.120.620">
    <property type="entry name" value="q2cbj1_9rhob like domain"/>
    <property type="match status" value="1"/>
</dbReference>
<name>M3YY79_MUSPF</name>
<dbReference type="AlphaFoldDB" id="M3YY79"/>
<dbReference type="GO" id="GO:0008475">
    <property type="term" value="F:procollagen-lysine 5-dioxygenase activity"/>
    <property type="evidence" value="ECO:0007669"/>
    <property type="project" value="UniProtKB-EC"/>
</dbReference>
<dbReference type="EC" id="1.14.11.4" evidence="3"/>
<keyword evidence="10" id="KW-0408">Iron</keyword>
<evidence type="ECO:0000256" key="12">
    <source>
        <dbReference type="ARBA" id="ARBA00023180"/>
    </source>
</evidence>
<comment type="function">
    <text evidence="16">Part of a complex composed of PLOD1, P3H3 and P3H4 that catalyzes hydroxylation of lysine residues in collagen alpha chains and is required for normal assembly and cross-linkling of collagen fibrils. Forms hydroxylysine residues in -Xaa-Lys-Gly- sequences in collagens. These hydroxylysines serve as sites of attachment for carbohydrate units and are essential for the stability of the intermolecular collagen cross-links.</text>
</comment>
<dbReference type="InterPro" id="IPR050757">
    <property type="entry name" value="Collagen_mod_GT25"/>
</dbReference>
<feature type="domain" description="Fe2OG dioxygenase" evidence="19">
    <location>
        <begin position="678"/>
        <end position="769"/>
    </location>
</feature>
<dbReference type="PROSITE" id="PS51471">
    <property type="entry name" value="FE2OG_OXY"/>
    <property type="match status" value="1"/>
</dbReference>
<dbReference type="Ensembl" id="ENSMPUT00000016534.1">
    <property type="protein sequence ID" value="ENSMPUP00000016289.1"/>
    <property type="gene ID" value="ENSMPUG00000016393.1"/>
</dbReference>
<dbReference type="Pfam" id="PF25342">
    <property type="entry name" value="GT_PLOD"/>
    <property type="match status" value="1"/>
</dbReference>
<dbReference type="PANTHER" id="PTHR10730">
    <property type="entry name" value="PROCOLLAGEN-LYSINE,2-OXOGLUTARATE 5-DIOXYGENASE/GLYCOSYLTRANSFERASE 25 FAMILY MEMBER"/>
    <property type="match status" value="1"/>
</dbReference>
<evidence type="ECO:0000256" key="4">
    <source>
        <dbReference type="ARBA" id="ARBA00022723"/>
    </source>
</evidence>
<keyword evidence="8" id="KW-0223">Dioxygenase</keyword>
<comment type="catalytic activity">
    <reaction evidence="18">
        <text>L-lysyl-[collagen] + 2-oxoglutarate + O2 = (5R)-5-hydroxy-L-lysyl-[collagen] + succinate + CO2</text>
        <dbReference type="Rhea" id="RHEA:16569"/>
        <dbReference type="Rhea" id="RHEA-COMP:12751"/>
        <dbReference type="Rhea" id="RHEA-COMP:12752"/>
        <dbReference type="ChEBI" id="CHEBI:15379"/>
        <dbReference type="ChEBI" id="CHEBI:16526"/>
        <dbReference type="ChEBI" id="CHEBI:16810"/>
        <dbReference type="ChEBI" id="CHEBI:29969"/>
        <dbReference type="ChEBI" id="CHEBI:30031"/>
        <dbReference type="ChEBI" id="CHEBI:133442"/>
        <dbReference type="EC" id="1.14.11.4"/>
    </reaction>
</comment>
<dbReference type="InterPro" id="IPR006620">
    <property type="entry name" value="Pro_4_hyd_alph"/>
</dbReference>
<dbReference type="eggNOG" id="KOG1971">
    <property type="taxonomic scope" value="Eukaryota"/>
</dbReference>
<keyword evidence="9" id="KW-0560">Oxidoreductase</keyword>
<reference evidence="20" key="1">
    <citation type="submission" date="2024-06" db="UniProtKB">
        <authorList>
            <consortium name="Ensembl"/>
        </authorList>
    </citation>
    <scope>IDENTIFICATION</scope>
</reference>
<dbReference type="HOGENOM" id="CLU_022320_1_0_1"/>
<evidence type="ECO:0000256" key="5">
    <source>
        <dbReference type="ARBA" id="ARBA00022729"/>
    </source>
</evidence>
<comment type="cofactor">
    <cofactor evidence="2">
        <name>L-ascorbate</name>
        <dbReference type="ChEBI" id="CHEBI:38290"/>
    </cofactor>
</comment>
<organism evidence="20">
    <name type="scientific">Mustela putorius furo</name>
    <name type="common">European domestic ferret</name>
    <name type="synonym">Mustela furo</name>
    <dbReference type="NCBI Taxonomy" id="9669"/>
    <lineage>
        <taxon>Eukaryota</taxon>
        <taxon>Metazoa</taxon>
        <taxon>Chordata</taxon>
        <taxon>Craniata</taxon>
        <taxon>Vertebrata</taxon>
        <taxon>Euteleostomi</taxon>
        <taxon>Mammalia</taxon>
        <taxon>Eutheria</taxon>
        <taxon>Laurasiatheria</taxon>
        <taxon>Carnivora</taxon>
        <taxon>Caniformia</taxon>
        <taxon>Musteloidea</taxon>
        <taxon>Mustelidae</taxon>
        <taxon>Mustelinae</taxon>
        <taxon>Mustela</taxon>
    </lineage>
</organism>